<keyword evidence="5" id="KW-1003">Cell membrane</keyword>
<dbReference type="AlphaFoldDB" id="A0A1A6HAL8"/>
<evidence type="ECO:0008006" key="13">
    <source>
        <dbReference type="Google" id="ProtNLM"/>
    </source>
</evidence>
<reference evidence="11 12" key="1">
    <citation type="submission" date="2016-06" db="EMBL/GenBank/DDBJ databases">
        <title>The Draft Genome Sequence and Annotation of the Desert Woodrat Neotoma lepida.</title>
        <authorList>
            <person name="Campbell M."/>
            <person name="Oakeson K.F."/>
            <person name="Yandell M."/>
            <person name="Halpert J.R."/>
            <person name="Dearing D."/>
        </authorList>
    </citation>
    <scope>NUCLEOTIDE SEQUENCE [LARGE SCALE GENOMIC DNA]</scope>
    <source>
        <strain evidence="11">417</strain>
        <tissue evidence="11">Liver</tissue>
    </source>
</reference>
<dbReference type="Gene3D" id="1.20.140.150">
    <property type="match status" value="2"/>
</dbReference>
<dbReference type="Proteomes" id="UP000092124">
    <property type="component" value="Unassembled WGS sequence"/>
</dbReference>
<accession>A0A1A6HAL8</accession>
<protein>
    <recommendedName>
        <fullName evidence="13">Claudin</fullName>
    </recommendedName>
</protein>
<proteinExistence type="inferred from homology"/>
<sequence>MKKMSEHIVIWEGLWNLCEDNGLHGQRCMPYNSLPILPQDLQLITCVSNINNEEKIKMVASGLFLGVVLLLLVPVSWVTHNVILGIANPLIISQWKPEMGASLYLG</sequence>
<evidence type="ECO:0000313" key="12">
    <source>
        <dbReference type="Proteomes" id="UP000092124"/>
    </source>
</evidence>
<keyword evidence="12" id="KW-1185">Reference proteome</keyword>
<keyword evidence="8 10" id="KW-1133">Transmembrane helix</keyword>
<evidence type="ECO:0000256" key="1">
    <source>
        <dbReference type="ARBA" id="ARBA00004435"/>
    </source>
</evidence>
<dbReference type="OrthoDB" id="9966860at2759"/>
<dbReference type="GO" id="GO:0005886">
    <property type="term" value="C:plasma membrane"/>
    <property type="evidence" value="ECO:0007669"/>
    <property type="project" value="UniProtKB-SubCell"/>
</dbReference>
<gene>
    <name evidence="11" type="ORF">A6R68_17918</name>
</gene>
<evidence type="ECO:0000256" key="4">
    <source>
        <dbReference type="ARBA" id="ARBA00022427"/>
    </source>
</evidence>
<dbReference type="GO" id="GO:0005923">
    <property type="term" value="C:bicellular tight junction"/>
    <property type="evidence" value="ECO:0007669"/>
    <property type="project" value="UniProtKB-SubCell"/>
</dbReference>
<evidence type="ECO:0000256" key="7">
    <source>
        <dbReference type="ARBA" id="ARBA00022949"/>
    </source>
</evidence>
<feature type="transmembrane region" description="Helical" evidence="10">
    <location>
        <begin position="58"/>
        <end position="78"/>
    </location>
</feature>
<keyword evidence="9 10" id="KW-0472">Membrane</keyword>
<dbReference type="EMBL" id="LZPO01036053">
    <property type="protein sequence ID" value="OBS75628.1"/>
    <property type="molecule type" value="Genomic_DNA"/>
</dbReference>
<name>A0A1A6HAL8_NEOLE</name>
<evidence type="ECO:0000313" key="11">
    <source>
        <dbReference type="EMBL" id="OBS75628.1"/>
    </source>
</evidence>
<keyword evidence="4" id="KW-0796">Tight junction</keyword>
<dbReference type="STRING" id="56216.A0A1A6HAL8"/>
<dbReference type="GO" id="GO:0005198">
    <property type="term" value="F:structural molecule activity"/>
    <property type="evidence" value="ECO:0007669"/>
    <property type="project" value="InterPro"/>
</dbReference>
<dbReference type="InterPro" id="IPR006187">
    <property type="entry name" value="Claudin"/>
</dbReference>
<comment type="similarity">
    <text evidence="3">Belongs to the claudin family.</text>
</comment>
<organism evidence="11 12">
    <name type="scientific">Neotoma lepida</name>
    <name type="common">Desert woodrat</name>
    <dbReference type="NCBI Taxonomy" id="56216"/>
    <lineage>
        <taxon>Eukaryota</taxon>
        <taxon>Metazoa</taxon>
        <taxon>Chordata</taxon>
        <taxon>Craniata</taxon>
        <taxon>Vertebrata</taxon>
        <taxon>Euteleostomi</taxon>
        <taxon>Mammalia</taxon>
        <taxon>Eutheria</taxon>
        <taxon>Euarchontoglires</taxon>
        <taxon>Glires</taxon>
        <taxon>Rodentia</taxon>
        <taxon>Myomorpha</taxon>
        <taxon>Muroidea</taxon>
        <taxon>Cricetidae</taxon>
        <taxon>Neotominae</taxon>
        <taxon>Neotoma</taxon>
    </lineage>
</organism>
<evidence type="ECO:0000256" key="8">
    <source>
        <dbReference type="ARBA" id="ARBA00022989"/>
    </source>
</evidence>
<keyword evidence="6 10" id="KW-0812">Transmembrane</keyword>
<keyword evidence="7" id="KW-0965">Cell junction</keyword>
<comment type="caution">
    <text evidence="11">The sequence shown here is derived from an EMBL/GenBank/DDBJ whole genome shotgun (WGS) entry which is preliminary data.</text>
</comment>
<evidence type="ECO:0000256" key="2">
    <source>
        <dbReference type="ARBA" id="ARBA00004651"/>
    </source>
</evidence>
<dbReference type="PANTHER" id="PTHR12002">
    <property type="entry name" value="CLAUDIN"/>
    <property type="match status" value="1"/>
</dbReference>
<evidence type="ECO:0000256" key="5">
    <source>
        <dbReference type="ARBA" id="ARBA00022475"/>
    </source>
</evidence>
<evidence type="ECO:0000256" key="3">
    <source>
        <dbReference type="ARBA" id="ARBA00008295"/>
    </source>
</evidence>
<evidence type="ECO:0000256" key="10">
    <source>
        <dbReference type="SAM" id="Phobius"/>
    </source>
</evidence>
<comment type="subcellular location">
    <subcellularLocation>
        <location evidence="1">Cell junction</location>
        <location evidence="1">Tight junction</location>
    </subcellularLocation>
    <subcellularLocation>
        <location evidence="2">Cell membrane</location>
        <topology evidence="2">Multi-pass membrane protein</topology>
    </subcellularLocation>
</comment>
<evidence type="ECO:0000256" key="9">
    <source>
        <dbReference type="ARBA" id="ARBA00023136"/>
    </source>
</evidence>
<evidence type="ECO:0000256" key="6">
    <source>
        <dbReference type="ARBA" id="ARBA00022692"/>
    </source>
</evidence>